<dbReference type="PANTHER" id="PTHR30266">
    <property type="entry name" value="MECHANOSENSITIVE CHANNEL MSCL"/>
    <property type="match status" value="1"/>
</dbReference>
<feature type="transmembrane region" description="Helical" evidence="9">
    <location>
        <begin position="12"/>
        <end position="34"/>
    </location>
</feature>
<evidence type="ECO:0000256" key="8">
    <source>
        <dbReference type="ARBA" id="ARBA00023303"/>
    </source>
</evidence>
<dbReference type="PANTHER" id="PTHR30266:SF2">
    <property type="entry name" value="LARGE-CONDUCTANCE MECHANOSENSITIVE CHANNEL"/>
    <property type="match status" value="1"/>
</dbReference>
<keyword evidence="7 9" id="KW-0472">Membrane</keyword>
<comment type="subunit">
    <text evidence="9">Homopentamer.</text>
</comment>
<organism evidence="10 11">
    <name type="scientific">Pseudoclavibacter albus</name>
    <dbReference type="NCBI Taxonomy" id="272241"/>
    <lineage>
        <taxon>Bacteria</taxon>
        <taxon>Bacillati</taxon>
        <taxon>Actinomycetota</taxon>
        <taxon>Actinomycetes</taxon>
        <taxon>Micrococcales</taxon>
        <taxon>Microbacteriaceae</taxon>
        <taxon>Pseudoclavibacter</taxon>
    </lineage>
</organism>
<dbReference type="SUPFAM" id="SSF81330">
    <property type="entry name" value="Gated mechanosensitive channel"/>
    <property type="match status" value="1"/>
</dbReference>
<dbReference type="EMBL" id="JALXSQ010000013">
    <property type="protein sequence ID" value="MCT2042659.1"/>
    <property type="molecule type" value="Genomic_DNA"/>
</dbReference>
<evidence type="ECO:0000256" key="3">
    <source>
        <dbReference type="ARBA" id="ARBA00022475"/>
    </source>
</evidence>
<protein>
    <recommendedName>
        <fullName evidence="9">Large-conductance mechanosensitive channel</fullName>
    </recommendedName>
</protein>
<evidence type="ECO:0000256" key="1">
    <source>
        <dbReference type="ARBA" id="ARBA00004141"/>
    </source>
</evidence>
<evidence type="ECO:0000256" key="7">
    <source>
        <dbReference type="ARBA" id="ARBA00023136"/>
    </source>
</evidence>
<evidence type="ECO:0000256" key="2">
    <source>
        <dbReference type="ARBA" id="ARBA00022448"/>
    </source>
</evidence>
<evidence type="ECO:0000313" key="10">
    <source>
        <dbReference type="EMBL" id="MCT2042659.1"/>
    </source>
</evidence>
<evidence type="ECO:0000256" key="4">
    <source>
        <dbReference type="ARBA" id="ARBA00022692"/>
    </source>
</evidence>
<name>A0ABT2HWG3_9MICO</name>
<keyword evidence="3 9" id="KW-1003">Cell membrane</keyword>
<dbReference type="PRINTS" id="PR01264">
    <property type="entry name" value="MECHCHANNEL"/>
</dbReference>
<dbReference type="Gene3D" id="1.10.1200.120">
    <property type="entry name" value="Large-conductance mechanosensitive channel, MscL, domain 1"/>
    <property type="match status" value="1"/>
</dbReference>
<dbReference type="Proteomes" id="UP001525379">
    <property type="component" value="Unassembled WGS sequence"/>
</dbReference>
<keyword evidence="11" id="KW-1185">Reference proteome</keyword>
<gene>
    <name evidence="9 10" type="primary">mscL</name>
    <name evidence="10" type="ORF">M3D15_04830</name>
</gene>
<keyword evidence="4 9" id="KW-0812">Transmembrane</keyword>
<dbReference type="InterPro" id="IPR037673">
    <property type="entry name" value="MSC/AndL"/>
</dbReference>
<dbReference type="NCBIfam" id="TIGR00220">
    <property type="entry name" value="mscL"/>
    <property type="match status" value="1"/>
</dbReference>
<keyword evidence="6 9" id="KW-0406">Ion transport</keyword>
<feature type="transmembrane region" description="Helical" evidence="9">
    <location>
        <begin position="63"/>
        <end position="86"/>
    </location>
</feature>
<dbReference type="InterPro" id="IPR036019">
    <property type="entry name" value="MscL_channel"/>
</dbReference>
<evidence type="ECO:0000313" key="11">
    <source>
        <dbReference type="Proteomes" id="UP001525379"/>
    </source>
</evidence>
<dbReference type="InterPro" id="IPR001185">
    <property type="entry name" value="MS_channel"/>
</dbReference>
<evidence type="ECO:0000256" key="6">
    <source>
        <dbReference type="ARBA" id="ARBA00023065"/>
    </source>
</evidence>
<reference evidence="10 11" key="1">
    <citation type="submission" date="2022-04" db="EMBL/GenBank/DDBJ databases">
        <title>Human microbiome associated bacterial genomes.</title>
        <authorList>
            <person name="Sandstrom S."/>
            <person name="Salamzade R."/>
            <person name="Kalan L.R."/>
        </authorList>
    </citation>
    <scope>NUCLEOTIDE SEQUENCE [LARGE SCALE GENOMIC DNA]</scope>
    <source>
        <strain evidence="11">p3-SID1799</strain>
    </source>
</reference>
<dbReference type="RefSeq" id="WP_244875373.1">
    <property type="nucleotide sequence ID" value="NZ_JAFDPW010000001.1"/>
</dbReference>
<evidence type="ECO:0000256" key="9">
    <source>
        <dbReference type="HAMAP-Rule" id="MF_00115"/>
    </source>
</evidence>
<keyword evidence="2 9" id="KW-0813">Transport</keyword>
<dbReference type="Pfam" id="PF01741">
    <property type="entry name" value="MscL"/>
    <property type="match status" value="1"/>
</dbReference>
<comment type="caution">
    <text evidence="10">The sequence shown here is derived from an EMBL/GenBank/DDBJ whole genome shotgun (WGS) entry which is preliminary data.</text>
</comment>
<sequence length="136" mass="14604">MKGFKEFIMRGNVIELAVAVVIGNAFTAIVTALVDGIFNPLIAAIFNADEISKATLTVGPVNFGIGLVIAAVIKFLLIAAVVYFCLVLPMNKLQERAYLKKHGHPMAEAEVEPTEADLLVEIRDLLAGRANNTPQA</sequence>
<comment type="similarity">
    <text evidence="9">Belongs to the MscL family.</text>
</comment>
<dbReference type="HAMAP" id="MF_00115">
    <property type="entry name" value="MscL"/>
    <property type="match status" value="1"/>
</dbReference>
<proteinExistence type="inferred from homology"/>
<accession>A0ABT2HWG3</accession>
<comment type="subcellular location">
    <subcellularLocation>
        <location evidence="9">Cell membrane</location>
        <topology evidence="9">Multi-pass membrane protein</topology>
    </subcellularLocation>
    <subcellularLocation>
        <location evidence="1">Membrane</location>
        <topology evidence="1">Multi-pass membrane protein</topology>
    </subcellularLocation>
</comment>
<comment type="function">
    <text evidence="9">Channel that opens in response to stretch forces in the membrane lipid bilayer. May participate in the regulation of osmotic pressure changes within the cell.</text>
</comment>
<evidence type="ECO:0000256" key="5">
    <source>
        <dbReference type="ARBA" id="ARBA00022989"/>
    </source>
</evidence>
<keyword evidence="8 9" id="KW-0407">Ion channel</keyword>
<keyword evidence="5 9" id="KW-1133">Transmembrane helix</keyword>